<dbReference type="PANTHER" id="PTHR38116:SF5">
    <property type="entry name" value="BZIP DOMAIN-CONTAINING PROTEIN"/>
    <property type="match status" value="1"/>
</dbReference>
<dbReference type="Proteomes" id="UP000635477">
    <property type="component" value="Unassembled WGS sequence"/>
</dbReference>
<dbReference type="CDD" id="cd14688">
    <property type="entry name" value="bZIP_YAP"/>
    <property type="match status" value="1"/>
</dbReference>
<evidence type="ECO:0000313" key="2">
    <source>
        <dbReference type="EMBL" id="KAF4984040.1"/>
    </source>
</evidence>
<protein>
    <recommendedName>
        <fullName evidence="4">BZIP domain-containing protein</fullName>
    </recommendedName>
</protein>
<name>A0A8H4XPK7_9HYPO</name>
<evidence type="ECO:0000256" key="1">
    <source>
        <dbReference type="SAM" id="MobiDB-lite"/>
    </source>
</evidence>
<dbReference type="PANTHER" id="PTHR38116">
    <property type="entry name" value="CHROMOSOME 7, WHOLE GENOME SHOTGUN SEQUENCE"/>
    <property type="match status" value="1"/>
</dbReference>
<feature type="compositionally biased region" description="Basic and acidic residues" evidence="1">
    <location>
        <begin position="33"/>
        <end position="57"/>
    </location>
</feature>
<proteinExistence type="predicted"/>
<feature type="compositionally biased region" description="Basic and acidic residues" evidence="1">
    <location>
        <begin position="7"/>
        <end position="18"/>
    </location>
</feature>
<reference evidence="2" key="2">
    <citation type="submission" date="2020-05" db="EMBL/GenBank/DDBJ databases">
        <authorList>
            <person name="Kim H.-S."/>
            <person name="Proctor R.H."/>
            <person name="Brown D.W."/>
        </authorList>
    </citation>
    <scope>NUCLEOTIDE SEQUENCE</scope>
    <source>
        <strain evidence="2">NRRL 22465</strain>
    </source>
</reference>
<dbReference type="Pfam" id="PF11905">
    <property type="entry name" value="DUF3425"/>
    <property type="match status" value="1"/>
</dbReference>
<dbReference type="Gene3D" id="1.20.5.170">
    <property type="match status" value="1"/>
</dbReference>
<dbReference type="OrthoDB" id="5973539at2759"/>
<comment type="caution">
    <text evidence="2">The sequence shown here is derived from an EMBL/GenBank/DDBJ whole genome shotgun (WGS) entry which is preliminary data.</text>
</comment>
<gene>
    <name evidence="2" type="ORF">FZEAL_698</name>
</gene>
<feature type="region of interest" description="Disordered" evidence="1">
    <location>
        <begin position="1"/>
        <end position="69"/>
    </location>
</feature>
<reference evidence="2" key="1">
    <citation type="journal article" date="2020" name="BMC Genomics">
        <title>Correction to: Identification and distribution of gene clusters required for synthesis of sphingolipid metabolism inhibitors in diverse species of the filamentous fungus Fusarium.</title>
        <authorList>
            <person name="Kim H.S."/>
            <person name="Lohmar J.M."/>
            <person name="Busman M."/>
            <person name="Brown D.W."/>
            <person name="Naumann T.A."/>
            <person name="Divon H.H."/>
            <person name="Lysoe E."/>
            <person name="Uhlig S."/>
            <person name="Proctor R.H."/>
        </authorList>
    </citation>
    <scope>NUCLEOTIDE SEQUENCE</scope>
    <source>
        <strain evidence="2">NRRL 22465</strain>
    </source>
</reference>
<evidence type="ECO:0000313" key="3">
    <source>
        <dbReference type="Proteomes" id="UP000635477"/>
    </source>
</evidence>
<evidence type="ECO:0008006" key="4">
    <source>
        <dbReference type="Google" id="ProtNLM"/>
    </source>
</evidence>
<keyword evidence="3" id="KW-1185">Reference proteome</keyword>
<dbReference type="AlphaFoldDB" id="A0A8H4XPK7"/>
<dbReference type="EMBL" id="JABEYC010000037">
    <property type="protein sequence ID" value="KAF4984040.1"/>
    <property type="molecule type" value="Genomic_DNA"/>
</dbReference>
<sequence>MATRSRSSAETKRFVRRDPAKRRLQNRLAQKTYWEKQKKRIQDLERRAGEGGPDAKAESSPSDDPDVVARVPSEPMLSDDYLDVETVNPSYLQTDSGTSALQSTGDVWNQDLLSTDFDQWSLEAPMPDANHPTVLFFNCGCPALHIPIHSSLVVLPVIPDPYMNTLRIDIICVVGALIQSCLQLGITPAAFCADDGVSPFFRSHPDAESSSGAVVSAVQRGFRALHFDLRPTHRQIVTEHHPFIDSIPFRDVRDNIIDHMDAIDADEFFHDSMNHLTCWGSISGAHTGSPWDSRSWEASEVFLQKWSRIVGGEDDELTRNSR</sequence>
<dbReference type="InterPro" id="IPR021833">
    <property type="entry name" value="DUF3425"/>
</dbReference>
<organism evidence="2 3">
    <name type="scientific">Fusarium zealandicum</name>
    <dbReference type="NCBI Taxonomy" id="1053134"/>
    <lineage>
        <taxon>Eukaryota</taxon>
        <taxon>Fungi</taxon>
        <taxon>Dikarya</taxon>
        <taxon>Ascomycota</taxon>
        <taxon>Pezizomycotina</taxon>
        <taxon>Sordariomycetes</taxon>
        <taxon>Hypocreomycetidae</taxon>
        <taxon>Hypocreales</taxon>
        <taxon>Nectriaceae</taxon>
        <taxon>Fusarium</taxon>
        <taxon>Fusarium staphyleae species complex</taxon>
    </lineage>
</organism>
<accession>A0A8H4XPK7</accession>